<sequence length="262" mass="27620">MATLLRPSADDIRLSTGEALAFIDVATGMPILDGLSCRLVLRRDGQLLGHARVTPSGVHHWPDLAPRWHQPAPVQADVFVRDELGRFLPLSLPWPLPAAPAGQVIGITVRGSARLLQVELLSAPGRVAPPGLASLHGLLIWQADEGAVPWARVRFVDGAGHMVDGASDANGRLTLHLPRPRPDKAGSPPEPAAQLRVFAGAAMVGRAVPDVLGFAAQPEVRALAGIGLDDAYVPPAFQAGEPLILATAGLPSVLRQLRLKTL</sequence>
<gene>
    <name evidence="1" type="ORF">ACG00X_13460</name>
</gene>
<dbReference type="EMBL" id="JBIGIA010000009">
    <property type="protein sequence ID" value="MFG6457844.1"/>
    <property type="molecule type" value="Genomic_DNA"/>
</dbReference>
<comment type="caution">
    <text evidence="1">The sequence shown here is derived from an EMBL/GenBank/DDBJ whole genome shotgun (WGS) entry which is preliminary data.</text>
</comment>
<evidence type="ECO:0000313" key="2">
    <source>
        <dbReference type="Proteomes" id="UP001606305"/>
    </source>
</evidence>
<evidence type="ECO:0000313" key="1">
    <source>
        <dbReference type="EMBL" id="MFG6457844.1"/>
    </source>
</evidence>
<name>A0ABW7G7A4_9BURK</name>
<reference evidence="1 2" key="1">
    <citation type="submission" date="2024-09" db="EMBL/GenBank/DDBJ databases">
        <title>Novel species of the genus Pelomonas and Roseateles isolated from streams.</title>
        <authorList>
            <person name="Lu H."/>
        </authorList>
    </citation>
    <scope>NUCLEOTIDE SEQUENCE [LARGE SCALE GENOMIC DNA]</scope>
    <source>
        <strain evidence="1 2">BYS96W</strain>
    </source>
</reference>
<accession>A0ABW7G7A4</accession>
<dbReference type="RefSeq" id="WP_394488699.1">
    <property type="nucleotide sequence ID" value="NZ_JBIGIA010000009.1"/>
</dbReference>
<evidence type="ECO:0008006" key="3">
    <source>
        <dbReference type="Google" id="ProtNLM"/>
    </source>
</evidence>
<proteinExistence type="predicted"/>
<keyword evidence="2" id="KW-1185">Reference proteome</keyword>
<dbReference type="Proteomes" id="UP001606305">
    <property type="component" value="Unassembled WGS sequence"/>
</dbReference>
<protein>
    <recommendedName>
        <fullName evidence="3">Carboxypeptidase regulatory-like domain-containing protein</fullName>
    </recommendedName>
</protein>
<organism evidence="1 2">
    <name type="scientific">Pelomonas nitida</name>
    <dbReference type="NCBI Taxonomy" id="3299027"/>
    <lineage>
        <taxon>Bacteria</taxon>
        <taxon>Pseudomonadati</taxon>
        <taxon>Pseudomonadota</taxon>
        <taxon>Betaproteobacteria</taxon>
        <taxon>Burkholderiales</taxon>
        <taxon>Sphaerotilaceae</taxon>
        <taxon>Roseateles</taxon>
    </lineage>
</organism>